<keyword evidence="5 8" id="KW-0418">Kinase</keyword>
<dbReference type="RefSeq" id="WP_085884916.1">
    <property type="nucleotide sequence ID" value="NZ_FWFR01000003.1"/>
</dbReference>
<sequence length="277" mass="29052">MAGRVLIVAGSDSGGGAGIQADIKTVTALGGYAMTAITALTAQDTVRVHAIHEVPLDFIQQQMRVCIDDIGVDCVKTGMLSNGRVIEAVVEVLEEAHPRAPLVVDPVMVSKGGSALLSPEANEALKTRLLPGLATVLTPNIPEAEMLTGMRITDLDSMKVAAGILLDLGPEAVLLKGGHMADEHVVDMLFDHDGMELIEHERFSHGNTHGTGCTLASAIATGIAQGLTLRDAVLRGIEYVTEGIRQAPALGKGHGPLAHGHAIPPYPRTDRLAVRRA</sequence>
<dbReference type="PANTHER" id="PTHR20858:SF17">
    <property type="entry name" value="HYDROXYMETHYLPYRIMIDINE_PHOSPHOMETHYLPYRIMIDINE KINASE THI20-RELATED"/>
    <property type="match status" value="1"/>
</dbReference>
<evidence type="ECO:0000256" key="5">
    <source>
        <dbReference type="ARBA" id="ARBA00022777"/>
    </source>
</evidence>
<keyword evidence="6" id="KW-0067">ATP-binding</keyword>
<dbReference type="Proteomes" id="UP000193200">
    <property type="component" value="Unassembled WGS sequence"/>
</dbReference>
<evidence type="ECO:0000256" key="6">
    <source>
        <dbReference type="ARBA" id="ARBA00022840"/>
    </source>
</evidence>
<keyword evidence="3 8" id="KW-0808">Transferase</keyword>
<accession>A0A1Y5U0Q1</accession>
<reference evidence="8 9" key="1">
    <citation type="submission" date="2017-03" db="EMBL/GenBank/DDBJ databases">
        <authorList>
            <person name="Afonso C.L."/>
            <person name="Miller P.J."/>
            <person name="Scott M.A."/>
            <person name="Spackman E."/>
            <person name="Goraichik I."/>
            <person name="Dimitrov K.M."/>
            <person name="Suarez D.L."/>
            <person name="Swayne D.E."/>
        </authorList>
    </citation>
    <scope>NUCLEOTIDE SEQUENCE [LARGE SCALE GENOMIC DNA]</scope>
    <source>
        <strain evidence="8 9">CECT 7691</strain>
    </source>
</reference>
<proteinExistence type="predicted"/>
<evidence type="ECO:0000256" key="3">
    <source>
        <dbReference type="ARBA" id="ARBA00022679"/>
    </source>
</evidence>
<dbReference type="GO" id="GO:0009228">
    <property type="term" value="P:thiamine biosynthetic process"/>
    <property type="evidence" value="ECO:0007669"/>
    <property type="project" value="InterPro"/>
</dbReference>
<organism evidence="8 9">
    <name type="scientific">Oceanibacterium hippocampi</name>
    <dbReference type="NCBI Taxonomy" id="745714"/>
    <lineage>
        <taxon>Bacteria</taxon>
        <taxon>Pseudomonadati</taxon>
        <taxon>Pseudomonadota</taxon>
        <taxon>Alphaproteobacteria</taxon>
        <taxon>Sneathiellales</taxon>
        <taxon>Sneathiellaceae</taxon>
        <taxon>Oceanibacterium</taxon>
    </lineage>
</organism>
<keyword evidence="9" id="KW-1185">Reference proteome</keyword>
<comment type="pathway">
    <text evidence="1">Cofactor biosynthesis; thiamine diphosphate biosynthesis.</text>
</comment>
<evidence type="ECO:0000259" key="7">
    <source>
        <dbReference type="Pfam" id="PF08543"/>
    </source>
</evidence>
<dbReference type="GO" id="GO:0008902">
    <property type="term" value="F:hydroxymethylpyrimidine kinase activity"/>
    <property type="evidence" value="ECO:0007669"/>
    <property type="project" value="UniProtKB-EC"/>
</dbReference>
<evidence type="ECO:0000256" key="4">
    <source>
        <dbReference type="ARBA" id="ARBA00022741"/>
    </source>
</evidence>
<name>A0A1Y5U0Q1_9PROT</name>
<dbReference type="InterPro" id="IPR013749">
    <property type="entry name" value="PM/HMP-P_kinase-1"/>
</dbReference>
<dbReference type="InterPro" id="IPR004399">
    <property type="entry name" value="HMP/HMP-P_kinase_dom"/>
</dbReference>
<dbReference type="NCBIfam" id="TIGR00097">
    <property type="entry name" value="HMP-P_kinase"/>
    <property type="match status" value="1"/>
</dbReference>
<evidence type="ECO:0000313" key="9">
    <source>
        <dbReference type="Proteomes" id="UP000193200"/>
    </source>
</evidence>
<protein>
    <recommendedName>
        <fullName evidence="2">hydroxymethylpyrimidine kinase</fullName>
        <ecNumber evidence="2">2.7.1.49</ecNumber>
    </recommendedName>
</protein>
<dbReference type="UniPathway" id="UPA00060">
    <property type="reaction ID" value="UER00138"/>
</dbReference>
<dbReference type="FunFam" id="3.40.1190.20:FF:000003">
    <property type="entry name" value="Phosphomethylpyrimidine kinase ThiD"/>
    <property type="match status" value="1"/>
</dbReference>
<dbReference type="GO" id="GO:0005524">
    <property type="term" value="F:ATP binding"/>
    <property type="evidence" value="ECO:0007669"/>
    <property type="project" value="UniProtKB-KW"/>
</dbReference>
<dbReference type="FunCoup" id="A0A1Y5U0Q1">
    <property type="interactions" value="540"/>
</dbReference>
<dbReference type="Pfam" id="PF08543">
    <property type="entry name" value="Phos_pyr_kin"/>
    <property type="match status" value="1"/>
</dbReference>
<dbReference type="PANTHER" id="PTHR20858">
    <property type="entry name" value="PHOSPHOMETHYLPYRIMIDINE KINASE"/>
    <property type="match status" value="1"/>
</dbReference>
<evidence type="ECO:0000256" key="2">
    <source>
        <dbReference type="ARBA" id="ARBA00012135"/>
    </source>
</evidence>
<dbReference type="InParanoid" id="A0A1Y5U0Q1"/>
<dbReference type="GO" id="GO:0008972">
    <property type="term" value="F:phosphomethylpyrimidine kinase activity"/>
    <property type="evidence" value="ECO:0007669"/>
    <property type="project" value="InterPro"/>
</dbReference>
<evidence type="ECO:0000256" key="1">
    <source>
        <dbReference type="ARBA" id="ARBA00004948"/>
    </source>
</evidence>
<dbReference type="EMBL" id="FWFR01000003">
    <property type="protein sequence ID" value="SLN73279.1"/>
    <property type="molecule type" value="Genomic_DNA"/>
</dbReference>
<evidence type="ECO:0000313" key="8">
    <source>
        <dbReference type="EMBL" id="SLN73279.1"/>
    </source>
</evidence>
<dbReference type="InterPro" id="IPR029056">
    <property type="entry name" value="Ribokinase-like"/>
</dbReference>
<dbReference type="SUPFAM" id="SSF53613">
    <property type="entry name" value="Ribokinase-like"/>
    <property type="match status" value="1"/>
</dbReference>
<feature type="domain" description="Pyridoxamine kinase/Phosphomethylpyrimidine kinase" evidence="7">
    <location>
        <begin position="12"/>
        <end position="257"/>
    </location>
</feature>
<dbReference type="CDD" id="cd01169">
    <property type="entry name" value="HMPP_kinase"/>
    <property type="match status" value="1"/>
</dbReference>
<dbReference type="EC" id="2.7.1.49" evidence="2"/>
<gene>
    <name evidence="8" type="primary">thiD</name>
    <name evidence="8" type="ORF">OCH7691_03584</name>
</gene>
<dbReference type="Gene3D" id="3.40.1190.20">
    <property type="match status" value="1"/>
</dbReference>
<dbReference type="AlphaFoldDB" id="A0A1Y5U0Q1"/>
<dbReference type="GO" id="GO:0009229">
    <property type="term" value="P:thiamine diphosphate biosynthetic process"/>
    <property type="evidence" value="ECO:0007669"/>
    <property type="project" value="UniProtKB-UniPathway"/>
</dbReference>
<dbReference type="GO" id="GO:0005829">
    <property type="term" value="C:cytosol"/>
    <property type="evidence" value="ECO:0007669"/>
    <property type="project" value="TreeGrafter"/>
</dbReference>
<keyword evidence="4" id="KW-0547">Nucleotide-binding</keyword>
<dbReference type="OrthoDB" id="9810880at2"/>